<accession>A0A402D5K1</accession>
<proteinExistence type="predicted"/>
<organism evidence="2 3">
    <name type="scientific">Capsulimonas corticalis</name>
    <dbReference type="NCBI Taxonomy" id="2219043"/>
    <lineage>
        <taxon>Bacteria</taxon>
        <taxon>Bacillati</taxon>
        <taxon>Armatimonadota</taxon>
        <taxon>Armatimonadia</taxon>
        <taxon>Capsulimonadales</taxon>
        <taxon>Capsulimonadaceae</taxon>
        <taxon>Capsulimonas</taxon>
    </lineage>
</organism>
<feature type="compositionally biased region" description="Basic and acidic residues" evidence="1">
    <location>
        <begin position="190"/>
        <end position="221"/>
    </location>
</feature>
<sequence length="260" mass="29491">MDDFNEGALNDGADASPADGMEIADWYASPEDSEEVAALSEDDDIDQALNEDADEDEARGPVPYERFHQVNERYQELNRWSPILEALRAEGYDSPEAVQEALEQRALEAEQTQVAAAYQQQVDQGLLDPQVASQRLRAELEHRALQREREQLAGWMREQDLAAVSRRYPEADTDYVRAMAAATGRPVADLARESHEQRTAYRERVIADYHNQKEGDRRRGAPEGGGGKNAPRRGGVPEINSPDFDKWYEQELRKTLQTYR</sequence>
<feature type="region of interest" description="Disordered" evidence="1">
    <location>
        <begin position="188"/>
        <end position="247"/>
    </location>
</feature>
<dbReference type="Proteomes" id="UP000287394">
    <property type="component" value="Chromosome"/>
</dbReference>
<keyword evidence="3" id="KW-1185">Reference proteome</keyword>
<dbReference type="EMBL" id="AP025739">
    <property type="protein sequence ID" value="BDI33475.1"/>
    <property type="molecule type" value="Genomic_DNA"/>
</dbReference>
<gene>
    <name evidence="2" type="ORF">CCAX7_55260</name>
</gene>
<protein>
    <submittedName>
        <fullName evidence="2">Uncharacterized protein</fullName>
    </submittedName>
</protein>
<feature type="compositionally biased region" description="Acidic residues" evidence="1">
    <location>
        <begin position="31"/>
        <end position="57"/>
    </location>
</feature>
<dbReference type="RefSeq" id="WP_119324780.1">
    <property type="nucleotide sequence ID" value="NZ_AP025739.1"/>
</dbReference>
<evidence type="ECO:0000256" key="1">
    <source>
        <dbReference type="SAM" id="MobiDB-lite"/>
    </source>
</evidence>
<evidence type="ECO:0000313" key="2">
    <source>
        <dbReference type="EMBL" id="BDI33475.1"/>
    </source>
</evidence>
<reference evidence="2 3" key="1">
    <citation type="journal article" date="2019" name="Int. J. Syst. Evol. Microbiol.">
        <title>Capsulimonas corticalis gen. nov., sp. nov., an aerobic capsulated bacterium, of a novel bacterial order, Capsulimonadales ord. nov., of the class Armatimonadia of the phylum Armatimonadetes.</title>
        <authorList>
            <person name="Li J."/>
            <person name="Kudo C."/>
            <person name="Tonouchi A."/>
        </authorList>
    </citation>
    <scope>NUCLEOTIDE SEQUENCE [LARGE SCALE GENOMIC DNA]</scope>
    <source>
        <strain evidence="2 3">AX-7</strain>
    </source>
</reference>
<evidence type="ECO:0000313" key="3">
    <source>
        <dbReference type="Proteomes" id="UP000287394"/>
    </source>
</evidence>
<dbReference type="AlphaFoldDB" id="A0A402D5K1"/>
<feature type="region of interest" description="Disordered" evidence="1">
    <location>
        <begin position="1"/>
        <end position="62"/>
    </location>
</feature>
<dbReference type="KEGG" id="ccot:CCAX7_55260"/>
<name>A0A402D5K1_9BACT</name>